<proteinExistence type="predicted"/>
<dbReference type="Gene3D" id="3.40.50.1820">
    <property type="entry name" value="alpha/beta hydrolase"/>
    <property type="match status" value="1"/>
</dbReference>
<sequence length="244" mass="27150">MAYLMRVMRQLSTESIGNVSEDLVSSPMSFIRTFNKDETDEADVGYVLLFSQTELITSKGFPCESYYVLTEDGYILNILRIPHGRNNSDAQSASRPVVVLQHGLLGSCTNFLTNPVNESLAYLLADAGADVWLGNSRGNIYSTNHTHLSPSTREFWNFSWDEMATFDLPATINFVRDKSGADKVYYVGHSQGTTIAFSRLSEDQELASHIKHFIALAPVARVGYAPTPLRKLAPYADQIKVPQD</sequence>
<feature type="domain" description="Partial AB-hydrolase lipase" evidence="1">
    <location>
        <begin position="53"/>
        <end position="114"/>
    </location>
</feature>
<evidence type="ECO:0000313" key="2">
    <source>
        <dbReference type="Proteomes" id="UP000694888"/>
    </source>
</evidence>
<reference evidence="3" key="1">
    <citation type="submission" date="2025-08" db="UniProtKB">
        <authorList>
            <consortium name="RefSeq"/>
        </authorList>
    </citation>
    <scope>IDENTIFICATION</scope>
</reference>
<dbReference type="InterPro" id="IPR029058">
    <property type="entry name" value="AB_hydrolase_fold"/>
</dbReference>
<dbReference type="RefSeq" id="XP_035826373.1">
    <property type="nucleotide sequence ID" value="XM_035970480.1"/>
</dbReference>
<dbReference type="PANTHER" id="PTHR11005">
    <property type="entry name" value="LYSOSOMAL ACID LIPASE-RELATED"/>
    <property type="match status" value="1"/>
</dbReference>
<organism evidence="2 3">
    <name type="scientific">Aplysia californica</name>
    <name type="common">California sea hare</name>
    <dbReference type="NCBI Taxonomy" id="6500"/>
    <lineage>
        <taxon>Eukaryota</taxon>
        <taxon>Metazoa</taxon>
        <taxon>Spiralia</taxon>
        <taxon>Lophotrochozoa</taxon>
        <taxon>Mollusca</taxon>
        <taxon>Gastropoda</taxon>
        <taxon>Heterobranchia</taxon>
        <taxon>Euthyneura</taxon>
        <taxon>Tectipleura</taxon>
        <taxon>Aplysiida</taxon>
        <taxon>Aplysioidea</taxon>
        <taxon>Aplysiidae</taxon>
        <taxon>Aplysia</taxon>
    </lineage>
</organism>
<dbReference type="SUPFAM" id="SSF53474">
    <property type="entry name" value="alpha/beta-Hydrolases"/>
    <property type="match status" value="1"/>
</dbReference>
<keyword evidence="2" id="KW-1185">Reference proteome</keyword>
<evidence type="ECO:0000313" key="3">
    <source>
        <dbReference type="RefSeq" id="XP_035826373.1"/>
    </source>
</evidence>
<evidence type="ECO:0000259" key="1">
    <source>
        <dbReference type="Pfam" id="PF04083"/>
    </source>
</evidence>
<dbReference type="GeneID" id="101860582"/>
<dbReference type="Proteomes" id="UP000694888">
    <property type="component" value="Unplaced"/>
</dbReference>
<dbReference type="Pfam" id="PF04083">
    <property type="entry name" value="Abhydro_lipase"/>
    <property type="match status" value="1"/>
</dbReference>
<name>A0ABM1VVD1_APLCA</name>
<accession>A0ABM1VVD1</accession>
<gene>
    <name evidence="3" type="primary">LOC101860582</name>
</gene>
<dbReference type="InterPro" id="IPR006693">
    <property type="entry name" value="AB_hydrolase_lipase"/>
</dbReference>
<protein>
    <submittedName>
        <fullName evidence="3">Gastric triacylglycerol lipase</fullName>
    </submittedName>
</protein>